<reference evidence="6" key="1">
    <citation type="journal article" date="2021" name="Open Biol.">
        <title>Shared evolutionary footprints suggest mitochondrial oxidative damage underlies multiple complex I losses in fungi.</title>
        <authorList>
            <person name="Schikora-Tamarit M.A."/>
            <person name="Marcet-Houben M."/>
            <person name="Nosek J."/>
            <person name="Gabaldon T."/>
        </authorList>
    </citation>
    <scope>NUCLEOTIDE SEQUENCE</scope>
    <source>
        <strain evidence="6">CBS6075</strain>
    </source>
</reference>
<dbReference type="Pfam" id="PF01368">
    <property type="entry name" value="DHH"/>
    <property type="match status" value="1"/>
</dbReference>
<dbReference type="InterPro" id="IPR038222">
    <property type="entry name" value="DHHA2_dom_sf"/>
</dbReference>
<dbReference type="Pfam" id="PF02833">
    <property type="entry name" value="DHHA2"/>
    <property type="match status" value="1"/>
</dbReference>
<dbReference type="GO" id="GO:0046872">
    <property type="term" value="F:metal ion binding"/>
    <property type="evidence" value="ECO:0007669"/>
    <property type="project" value="UniProtKB-KW"/>
</dbReference>
<evidence type="ECO:0000313" key="7">
    <source>
        <dbReference type="Proteomes" id="UP000769157"/>
    </source>
</evidence>
<dbReference type="InterPro" id="IPR004097">
    <property type="entry name" value="DHHA2"/>
</dbReference>
<evidence type="ECO:0000256" key="1">
    <source>
        <dbReference type="ARBA" id="ARBA00001936"/>
    </source>
</evidence>
<reference evidence="6" key="2">
    <citation type="submission" date="2021-01" db="EMBL/GenBank/DDBJ databases">
        <authorList>
            <person name="Schikora-Tamarit M.A."/>
        </authorList>
    </citation>
    <scope>NUCLEOTIDE SEQUENCE</scope>
    <source>
        <strain evidence="6">CBS6075</strain>
    </source>
</reference>
<dbReference type="PANTHER" id="PTHR12112:SF39">
    <property type="entry name" value="EG:152A3.5 PROTEIN (FBGN0003116_PN PROTEIN)"/>
    <property type="match status" value="1"/>
</dbReference>
<dbReference type="GO" id="GO:0004309">
    <property type="term" value="F:exopolyphosphatase activity"/>
    <property type="evidence" value="ECO:0007669"/>
    <property type="project" value="TreeGrafter"/>
</dbReference>
<evidence type="ECO:0000313" key="6">
    <source>
        <dbReference type="EMBL" id="KAH3663762.1"/>
    </source>
</evidence>
<sequence length="346" mass="39279">MLANYRQILRNLGAKSKLTLVTGNQSADMDSTIAALAYSYLCSKKDVIPVLNIPRADFKLRKDIVHVMDISGVDTASLVFLDDLESSWEKLSASSIDLVLVDHNKPQGSVIQDLISKLNAKVVSILDHHDDEKLFLDANPRIVQKCGSCTSLVITHFKEQTAKIDPKLAKMFISPILIDTNRLRSHVESVDTKAYDLLTLRLNAKPDFSDNYAEELFAAKNNVEGLSMLDLLRKDYKEYDTVGISSLTVGLSYLQKFEVRKSLEAWKNERHLDVVIILTAYRDKYGFNRELMVYGDPDKLDTLLDHIKGPLGLTQTRIFPYTFRQRVPKFSRKQVAPLVQEWLESE</sequence>
<evidence type="ECO:0000256" key="3">
    <source>
        <dbReference type="ARBA" id="ARBA00022801"/>
    </source>
</evidence>
<name>A0A9P8P2R2_9ASCO</name>
<feature type="domain" description="DHHA2" evidence="5">
    <location>
        <begin position="213"/>
        <end position="343"/>
    </location>
</feature>
<dbReference type="Gene3D" id="3.10.310.20">
    <property type="entry name" value="DHHA2 domain"/>
    <property type="match status" value="1"/>
</dbReference>
<keyword evidence="7" id="KW-1185">Reference proteome</keyword>
<keyword evidence="4" id="KW-0464">Manganese</keyword>
<dbReference type="SUPFAM" id="SSF64182">
    <property type="entry name" value="DHH phosphoesterases"/>
    <property type="match status" value="1"/>
</dbReference>
<comment type="cofactor">
    <cofactor evidence="1">
        <name>Mn(2+)</name>
        <dbReference type="ChEBI" id="CHEBI:29035"/>
    </cofactor>
</comment>
<dbReference type="GO" id="GO:0005737">
    <property type="term" value="C:cytoplasm"/>
    <property type="evidence" value="ECO:0007669"/>
    <property type="project" value="InterPro"/>
</dbReference>
<comment type="caution">
    <text evidence="6">The sequence shown here is derived from an EMBL/GenBank/DDBJ whole genome shotgun (WGS) entry which is preliminary data.</text>
</comment>
<dbReference type="Gene3D" id="3.90.1640.10">
    <property type="entry name" value="inorganic pyrophosphatase (n-terminal core)"/>
    <property type="match status" value="1"/>
</dbReference>
<dbReference type="RefSeq" id="XP_046060098.1">
    <property type="nucleotide sequence ID" value="XM_046206320.1"/>
</dbReference>
<accession>A0A9P8P2R2</accession>
<evidence type="ECO:0000256" key="2">
    <source>
        <dbReference type="ARBA" id="ARBA00022723"/>
    </source>
</evidence>
<evidence type="ECO:0000256" key="4">
    <source>
        <dbReference type="ARBA" id="ARBA00023211"/>
    </source>
</evidence>
<evidence type="ECO:0000259" key="5">
    <source>
        <dbReference type="SMART" id="SM01131"/>
    </source>
</evidence>
<proteinExistence type="predicted"/>
<dbReference type="OrthoDB" id="374045at2759"/>
<dbReference type="GeneID" id="70237128"/>
<gene>
    <name evidence="6" type="ORF">OGAPHI_005164</name>
</gene>
<protein>
    <recommendedName>
        <fullName evidence="5">DHHA2 domain-containing protein</fullName>
    </recommendedName>
</protein>
<dbReference type="SMART" id="SM01131">
    <property type="entry name" value="DHHA2"/>
    <property type="match status" value="1"/>
</dbReference>
<dbReference type="EMBL" id="JAEUBE010000366">
    <property type="protein sequence ID" value="KAH3663762.1"/>
    <property type="molecule type" value="Genomic_DNA"/>
</dbReference>
<keyword evidence="2" id="KW-0479">Metal-binding</keyword>
<keyword evidence="3" id="KW-0378">Hydrolase</keyword>
<dbReference type="AlphaFoldDB" id="A0A9P8P2R2"/>
<dbReference type="PANTHER" id="PTHR12112">
    <property type="entry name" value="BNIP - RELATED"/>
    <property type="match status" value="1"/>
</dbReference>
<dbReference type="InterPro" id="IPR038763">
    <property type="entry name" value="DHH_sf"/>
</dbReference>
<dbReference type="Proteomes" id="UP000769157">
    <property type="component" value="Unassembled WGS sequence"/>
</dbReference>
<dbReference type="InterPro" id="IPR001667">
    <property type="entry name" value="DDH_dom"/>
</dbReference>
<organism evidence="6 7">
    <name type="scientific">Ogataea philodendri</name>
    <dbReference type="NCBI Taxonomy" id="1378263"/>
    <lineage>
        <taxon>Eukaryota</taxon>
        <taxon>Fungi</taxon>
        <taxon>Dikarya</taxon>
        <taxon>Ascomycota</taxon>
        <taxon>Saccharomycotina</taxon>
        <taxon>Pichiomycetes</taxon>
        <taxon>Pichiales</taxon>
        <taxon>Pichiaceae</taxon>
        <taxon>Ogataea</taxon>
    </lineage>
</organism>